<dbReference type="SMART" id="SM00642">
    <property type="entry name" value="Aamy"/>
    <property type="match status" value="1"/>
</dbReference>
<dbReference type="Pfam" id="PF18033">
    <property type="entry name" value="SpuA_C"/>
    <property type="match status" value="1"/>
</dbReference>
<dbReference type="Gene3D" id="3.20.20.80">
    <property type="entry name" value="Glycosidases"/>
    <property type="match status" value="1"/>
</dbReference>
<evidence type="ECO:0000256" key="9">
    <source>
        <dbReference type="ARBA" id="ARBA00031076"/>
    </source>
</evidence>
<evidence type="ECO:0000256" key="5">
    <source>
        <dbReference type="ARBA" id="ARBA00023295"/>
    </source>
</evidence>
<keyword evidence="4" id="KW-0106">Calcium</keyword>
<evidence type="ECO:0000256" key="7">
    <source>
        <dbReference type="ARBA" id="ARBA00024062"/>
    </source>
</evidence>
<dbReference type="InterPro" id="IPR004193">
    <property type="entry name" value="Glyco_hydro_13_N"/>
</dbReference>
<dbReference type="Gene3D" id="2.60.40.1220">
    <property type="match status" value="1"/>
</dbReference>
<dbReference type="Pfam" id="PF03714">
    <property type="entry name" value="PUD"/>
    <property type="match status" value="1"/>
</dbReference>
<keyword evidence="3" id="KW-0378">Hydrolase</keyword>
<dbReference type="GO" id="GO:0051060">
    <property type="term" value="F:pullulanase activity"/>
    <property type="evidence" value="ECO:0007669"/>
    <property type="project" value="UniProtKB-EC"/>
</dbReference>
<comment type="similarity">
    <text evidence="1">Belongs to the glycosyl hydrolase 13 family.</text>
</comment>
<dbReference type="InterPro" id="IPR013783">
    <property type="entry name" value="Ig-like_fold"/>
</dbReference>
<evidence type="ECO:0000256" key="6">
    <source>
        <dbReference type="ARBA" id="ARBA00023965"/>
    </source>
</evidence>
<sequence>MDIWKNWRKVVISFIVVFMLVVPGGFSWISETETSAETNETVTINYKRLDGNYEGWGLHLWNQDKNNPAIEQGTDWNRPIEFTKETNYGVAAEVPVIDIQNGLNFIVHKGDEKDTPSDRSFPVTGEKEFWLVQGDSRVYVDEPVLSPHVKAAKITNEKLVSLTMNQIIEDVDHTDFELKGADGEVVSIHRAESDGQEIVLHTEEALDLTQTYILHFEEKKTNVYVDWQLMDDKFAYDGELGATLHENGTATLKLWSPTATNVSVVLYDKDNQYQVVKEDIAMKKGDNGVWSVTLDEKNTNLSDLNKYYYQYRIEAYGEEKTALDPYAKSMAASNDEDQDDVGKAAIVDPSDMGPKLKDAKIKNYEKREDAIIWEAHVRDFTSDPSIEGELNSQFGTFNAFVERLDYIKELGVTHVQLLPVMKYYFGNEWENGVREREYSASGNNYNWGYDPHSYFSLSGMYSELPQDPGERIREFKRLVNEIHKRKMGVILDVVYNHTAKVSILEDLVPNYYHYMDDEGKVKVSYGGGRVGTTHEMSRKLMVDSIKYWVEEFKVDGFRFDLMGDLDAESVQLAYEEAKAINPDILMLGEGWRTYDGDTGAEEVKPADQDWMNETDGAAVFSDEIRNELKSGFGSEGEPRFITGGARSIQTIFNTIKGQPENVTEDDPGDIVQYIAAHDNLTLHDVIAQSIQKDPSHHEEEIQKRIRLGNSMILTSQGISFLHAGQEYGRTKQWKGEGVPEDKWTYMEDEHGKAFEHPYFIHDSYDSTDVINQFDWKSVLEPSLQKETMEYTKGLIELRRWTDAFRHGSEALVNEHVTMLEAPEVQDTDLLIAYKAVDPGGKGKGSYYVFVNADNKERTLTVSDDLRKGKVLVDNDEAGRRKVEEPSGFEWNKGQVTIDPLTTIVIQTK</sequence>
<dbReference type="InterPro" id="IPR013780">
    <property type="entry name" value="Glyco_hydro_b"/>
</dbReference>
<dbReference type="SUPFAM" id="SSF81296">
    <property type="entry name" value="E set domains"/>
    <property type="match status" value="1"/>
</dbReference>
<evidence type="ECO:0000256" key="2">
    <source>
        <dbReference type="ARBA" id="ARBA00022729"/>
    </source>
</evidence>
<dbReference type="CDD" id="cd11341">
    <property type="entry name" value="AmyAc_Pullulanase_LD-like"/>
    <property type="match status" value="1"/>
</dbReference>
<dbReference type="InterPro" id="IPR005323">
    <property type="entry name" value="CBM41_pullulanase"/>
</dbReference>
<dbReference type="Pfam" id="PF00128">
    <property type="entry name" value="Alpha-amylase"/>
    <property type="match status" value="1"/>
</dbReference>
<gene>
    <name evidence="11" type="primary">pulA</name>
    <name evidence="11" type="ORF">BN983_00053</name>
</gene>
<dbReference type="InterPro" id="IPR013784">
    <property type="entry name" value="Carb-bd-like_fold"/>
</dbReference>
<dbReference type="EMBL" id="CCDI010000001">
    <property type="protein sequence ID" value="CDQ21859.1"/>
    <property type="molecule type" value="Genomic_DNA"/>
</dbReference>
<evidence type="ECO:0000313" key="12">
    <source>
        <dbReference type="Proteomes" id="UP000028868"/>
    </source>
</evidence>
<dbReference type="AlphaFoldDB" id="A0A024P0Q9"/>
<dbReference type="Gene3D" id="2.60.40.10">
    <property type="entry name" value="Immunoglobulins"/>
    <property type="match status" value="1"/>
</dbReference>
<reference evidence="11 12" key="2">
    <citation type="submission" date="2014-05" db="EMBL/GenBank/DDBJ databases">
        <title>Draft genome sequence of Halobacillus karajensis HK-03.</title>
        <authorList>
            <person name="Khelaifia S."/>
            <person name="Croce O."/>
            <person name="Lagier J.C."/>
            <person name="Raoult D."/>
        </authorList>
    </citation>
    <scope>NUCLEOTIDE SEQUENCE [LARGE SCALE GENOMIC DNA]</scope>
    <source>
        <strain evidence="11 12">HD-03</strain>
    </source>
</reference>
<comment type="caution">
    <text evidence="11">The sequence shown here is derived from an EMBL/GenBank/DDBJ whole genome shotgun (WGS) entry which is preliminary data.</text>
</comment>
<dbReference type="InterPro" id="IPR006047">
    <property type="entry name" value="GH13_cat_dom"/>
</dbReference>
<organism evidence="11 12">
    <name type="scientific">Halobacillus karajensis</name>
    <dbReference type="NCBI Taxonomy" id="195088"/>
    <lineage>
        <taxon>Bacteria</taxon>
        <taxon>Bacillati</taxon>
        <taxon>Bacillota</taxon>
        <taxon>Bacilli</taxon>
        <taxon>Bacillales</taxon>
        <taxon>Bacillaceae</taxon>
        <taxon>Halobacillus</taxon>
    </lineage>
</organism>
<evidence type="ECO:0000256" key="3">
    <source>
        <dbReference type="ARBA" id="ARBA00022801"/>
    </source>
</evidence>
<evidence type="ECO:0000256" key="4">
    <source>
        <dbReference type="ARBA" id="ARBA00022837"/>
    </source>
</evidence>
<name>A0A024P0Q9_9BACI</name>
<keyword evidence="12" id="KW-1185">Reference proteome</keyword>
<dbReference type="InterPro" id="IPR011838">
    <property type="entry name" value="Pullulan_Gpos"/>
</dbReference>
<dbReference type="PANTHER" id="PTHR43002">
    <property type="entry name" value="GLYCOGEN DEBRANCHING ENZYME"/>
    <property type="match status" value="1"/>
</dbReference>
<dbReference type="InterPro" id="IPR014755">
    <property type="entry name" value="Cu-Rt/internalin_Ig-like"/>
</dbReference>
<dbReference type="GO" id="GO:0030246">
    <property type="term" value="F:carbohydrate binding"/>
    <property type="evidence" value="ECO:0007669"/>
    <property type="project" value="InterPro"/>
</dbReference>
<evidence type="ECO:0000256" key="1">
    <source>
        <dbReference type="ARBA" id="ARBA00008061"/>
    </source>
</evidence>
<evidence type="ECO:0000259" key="10">
    <source>
        <dbReference type="SMART" id="SM00642"/>
    </source>
</evidence>
<evidence type="ECO:0000256" key="8">
    <source>
        <dbReference type="ARBA" id="ARBA00029618"/>
    </source>
</evidence>
<dbReference type="InterPro" id="IPR014756">
    <property type="entry name" value="Ig_E-set"/>
</dbReference>
<dbReference type="Gene3D" id="2.60.40.1110">
    <property type="match status" value="1"/>
</dbReference>
<proteinExistence type="inferred from homology"/>
<dbReference type="InterPro" id="IPR040806">
    <property type="entry name" value="SpuA_C"/>
</dbReference>
<dbReference type="SUPFAM" id="SSF51445">
    <property type="entry name" value="(Trans)glycosidases"/>
    <property type="match status" value="1"/>
</dbReference>
<dbReference type="GO" id="GO:0005975">
    <property type="term" value="P:carbohydrate metabolic process"/>
    <property type="evidence" value="ECO:0007669"/>
    <property type="project" value="InterPro"/>
</dbReference>
<dbReference type="NCBIfam" id="TIGR02102">
    <property type="entry name" value="pullulan_Gpos"/>
    <property type="match status" value="1"/>
</dbReference>
<dbReference type="CDD" id="cd02860">
    <property type="entry name" value="E_set_Pullulanase"/>
    <property type="match status" value="1"/>
</dbReference>
<keyword evidence="2" id="KW-0732">Signal</keyword>
<dbReference type="InterPro" id="IPR017853">
    <property type="entry name" value="GH"/>
</dbReference>
<dbReference type="EC" id="3.2.1.41" evidence="7"/>
<dbReference type="RefSeq" id="WP_231622317.1">
    <property type="nucleotide sequence ID" value="NZ_CCDH010000002.1"/>
</dbReference>
<evidence type="ECO:0000313" key="11">
    <source>
        <dbReference type="EMBL" id="CDQ21859.1"/>
    </source>
</evidence>
<accession>A0A024P0Q9</accession>
<dbReference type="CDD" id="cd10315">
    <property type="entry name" value="CBM41_pullulanase"/>
    <property type="match status" value="1"/>
</dbReference>
<feature type="domain" description="Glycosyl hydrolase family 13 catalytic" evidence="10">
    <location>
        <begin position="374"/>
        <end position="768"/>
    </location>
</feature>
<dbReference type="Proteomes" id="UP000028868">
    <property type="component" value="Unassembled WGS sequence"/>
</dbReference>
<comment type="catalytic activity">
    <reaction evidence="6">
        <text>Hydrolysis of (1-&gt;6)-alpha-D-glucosidic linkages in pullulan, amylopectin and glycogen, and in the alpha- and beta-limit dextrins of amylopectin and glycogen.</text>
        <dbReference type="EC" id="3.2.1.41"/>
    </reaction>
</comment>
<keyword evidence="5" id="KW-0326">Glycosidase</keyword>
<dbReference type="Pfam" id="PF02922">
    <property type="entry name" value="CBM_48"/>
    <property type="match status" value="1"/>
</dbReference>
<dbReference type="Gene3D" id="2.60.40.1180">
    <property type="entry name" value="Golgi alpha-mannosidase II"/>
    <property type="match status" value="1"/>
</dbReference>
<protein>
    <recommendedName>
        <fullName evidence="7">pullulanase</fullName>
        <ecNumber evidence="7">3.2.1.41</ecNumber>
    </recommendedName>
    <alternativeName>
        <fullName evidence="8">Alpha-dextrin endo-1,6-alpha-glucosidase</fullName>
    </alternativeName>
    <alternativeName>
        <fullName evidence="9">Pullulan 6-glucanohydrolase</fullName>
    </alternativeName>
</protein>
<reference evidence="12" key="1">
    <citation type="submission" date="2014-03" db="EMBL/GenBank/DDBJ databases">
        <authorList>
            <person name="Urmite Genomes U."/>
        </authorList>
    </citation>
    <scope>NUCLEOTIDE SEQUENCE [LARGE SCALE GENOMIC DNA]</scope>
    <source>
        <strain evidence="12">HD-03</strain>
    </source>
</reference>
<dbReference type="SUPFAM" id="SSF49452">
    <property type="entry name" value="Starch-binding domain-like"/>
    <property type="match status" value="1"/>
</dbReference>